<keyword evidence="7 9" id="KW-1133">Transmembrane helix</keyword>
<dbReference type="AlphaFoldDB" id="A0A1D8GQG7"/>
<keyword evidence="5" id="KW-0547">Nucleotide-binding</keyword>
<evidence type="ECO:0000256" key="3">
    <source>
        <dbReference type="ARBA" id="ARBA00022475"/>
    </source>
</evidence>
<dbReference type="Gene3D" id="3.40.50.300">
    <property type="entry name" value="P-loop containing nucleotide triphosphate hydrolases"/>
    <property type="match status" value="1"/>
</dbReference>
<evidence type="ECO:0000256" key="1">
    <source>
        <dbReference type="ARBA" id="ARBA00004651"/>
    </source>
</evidence>
<evidence type="ECO:0000313" key="13">
    <source>
        <dbReference type="Proteomes" id="UP000095743"/>
    </source>
</evidence>
<dbReference type="Pfam" id="PF00664">
    <property type="entry name" value="ABC_membrane"/>
    <property type="match status" value="1"/>
</dbReference>
<evidence type="ECO:0000256" key="6">
    <source>
        <dbReference type="ARBA" id="ARBA00022840"/>
    </source>
</evidence>
<feature type="domain" description="ABC transmembrane type-1" evidence="11">
    <location>
        <begin position="49"/>
        <end position="331"/>
    </location>
</feature>
<sequence>MVKIPGGRPGGMGSRHHKMMMGPVVKAKDVKATLCRLWYYLGRQKSTLLTVFTFVLIGALLNLLGPYLIGVAIDRYIIPGDFEGLQYIALVMIAIYGLNVVSTWLQNYWMIGMAQNTVLHMRKDLFNKLQTLPLSFFDNKPHGELMSRLTNDIENISNTLNTSTTQIFSSIITIVGTFLFMLWLSPALTLLSIIVIPLMAACTKLIAKRTRNYFSEQQKHLGELNGLIEETISGQRVVKVFSREKKVIEKFDAYNLQLREAGMRAQIFSGLIPPLMNVLNNLSLAIVAGAGGWLAVEGVITVGIIASFISYAKQFTRPLNELANQFNMIQSAIAGAERVFEIMDEKPETIDSPNAVKLDNIAGEVDFDQVSFGYKEEVPVLKGIDLHVKPGQAIALVGPTGAGKTTIINLLMRFYDVSQGQIRIDGQEIKTIKRNDLRTSLGIVLQDTYLFSESVKENIRYGRLDATDEEIEAAARLANADGFIRRLSQGYDTVLSEDGGNLSQGQRQLLAIARAILADPAILILDEATSSVDTRTEVQIQQAMLNLMKGRTSFVIAHRLSTIRDADKIVVIDRGEIREQGTHEELLQKKGFYHQLYMSQFHRQVS</sequence>
<keyword evidence="13" id="KW-1185">Reference proteome</keyword>
<dbReference type="PROSITE" id="PS50893">
    <property type="entry name" value="ABC_TRANSPORTER_2"/>
    <property type="match status" value="1"/>
</dbReference>
<dbReference type="STRING" id="1424294.Gferi_15210"/>
<evidence type="ECO:0000256" key="7">
    <source>
        <dbReference type="ARBA" id="ARBA00022989"/>
    </source>
</evidence>
<dbReference type="FunFam" id="1.20.1560.10:FF:000011">
    <property type="entry name" value="Multidrug ABC transporter ATP-binding protein"/>
    <property type="match status" value="1"/>
</dbReference>
<dbReference type="SUPFAM" id="SSF90123">
    <property type="entry name" value="ABC transporter transmembrane region"/>
    <property type="match status" value="1"/>
</dbReference>
<dbReference type="SUPFAM" id="SSF52540">
    <property type="entry name" value="P-loop containing nucleoside triphosphate hydrolases"/>
    <property type="match status" value="1"/>
</dbReference>
<dbReference type="FunFam" id="3.40.50.300:FF:000287">
    <property type="entry name" value="Multidrug ABC transporter ATP-binding protein"/>
    <property type="match status" value="1"/>
</dbReference>
<dbReference type="KEGG" id="gfe:Gferi_15210"/>
<evidence type="ECO:0000256" key="4">
    <source>
        <dbReference type="ARBA" id="ARBA00022692"/>
    </source>
</evidence>
<evidence type="ECO:0000313" key="12">
    <source>
        <dbReference type="EMBL" id="AOT73149.1"/>
    </source>
</evidence>
<dbReference type="Gene3D" id="1.20.1560.10">
    <property type="entry name" value="ABC transporter type 1, transmembrane domain"/>
    <property type="match status" value="1"/>
</dbReference>
<reference evidence="12 13" key="1">
    <citation type="submission" date="2016-09" db="EMBL/GenBank/DDBJ databases">
        <title>Genomic analysis reveals versatility of anaerobic energy metabolism of Geosporobacter ferrireducens IRF9 of phylum Firmicutes.</title>
        <authorList>
            <person name="Kim S.-J."/>
        </authorList>
    </citation>
    <scope>NUCLEOTIDE SEQUENCE [LARGE SCALE GENOMIC DNA]</scope>
    <source>
        <strain evidence="12 13">IRF9</strain>
    </source>
</reference>
<dbReference type="CDD" id="cd18547">
    <property type="entry name" value="ABC_6TM_Tm288_like"/>
    <property type="match status" value="1"/>
</dbReference>
<dbReference type="InterPro" id="IPR027417">
    <property type="entry name" value="P-loop_NTPase"/>
</dbReference>
<dbReference type="GO" id="GO:0005886">
    <property type="term" value="C:plasma membrane"/>
    <property type="evidence" value="ECO:0007669"/>
    <property type="project" value="UniProtKB-SubCell"/>
</dbReference>
<dbReference type="InterPro" id="IPR011527">
    <property type="entry name" value="ABC1_TM_dom"/>
</dbReference>
<feature type="transmembrane region" description="Helical" evidence="9">
    <location>
        <begin position="190"/>
        <end position="207"/>
    </location>
</feature>
<evidence type="ECO:0000256" key="9">
    <source>
        <dbReference type="SAM" id="Phobius"/>
    </source>
</evidence>
<comment type="subcellular location">
    <subcellularLocation>
        <location evidence="1">Cell membrane</location>
        <topology evidence="1">Multi-pass membrane protein</topology>
    </subcellularLocation>
</comment>
<dbReference type="PANTHER" id="PTHR43394">
    <property type="entry name" value="ATP-DEPENDENT PERMEASE MDL1, MITOCHONDRIAL"/>
    <property type="match status" value="1"/>
</dbReference>
<dbReference type="SMART" id="SM00382">
    <property type="entry name" value="AAA"/>
    <property type="match status" value="1"/>
</dbReference>
<dbReference type="PROSITE" id="PS50929">
    <property type="entry name" value="ABC_TM1F"/>
    <property type="match status" value="1"/>
</dbReference>
<evidence type="ECO:0000259" key="11">
    <source>
        <dbReference type="PROSITE" id="PS50929"/>
    </source>
</evidence>
<dbReference type="InterPro" id="IPR003439">
    <property type="entry name" value="ABC_transporter-like_ATP-bd"/>
</dbReference>
<feature type="transmembrane region" description="Helical" evidence="9">
    <location>
        <begin position="167"/>
        <end position="184"/>
    </location>
</feature>
<proteinExistence type="predicted"/>
<dbReference type="InterPro" id="IPR017871">
    <property type="entry name" value="ABC_transporter-like_CS"/>
</dbReference>
<feature type="domain" description="ABC transporter" evidence="10">
    <location>
        <begin position="365"/>
        <end position="599"/>
    </location>
</feature>
<gene>
    <name evidence="12" type="ORF">Gferi_15210</name>
</gene>
<dbReference type="InterPro" id="IPR039421">
    <property type="entry name" value="Type_1_exporter"/>
</dbReference>
<keyword evidence="8 9" id="KW-0472">Membrane</keyword>
<keyword evidence="2" id="KW-0813">Transport</keyword>
<dbReference type="GO" id="GO:0015421">
    <property type="term" value="F:ABC-type oligopeptide transporter activity"/>
    <property type="evidence" value="ECO:0007669"/>
    <property type="project" value="TreeGrafter"/>
</dbReference>
<evidence type="ECO:0000256" key="2">
    <source>
        <dbReference type="ARBA" id="ARBA00022448"/>
    </source>
</evidence>
<dbReference type="InterPro" id="IPR003593">
    <property type="entry name" value="AAA+_ATPase"/>
</dbReference>
<evidence type="ECO:0000259" key="10">
    <source>
        <dbReference type="PROSITE" id="PS50893"/>
    </source>
</evidence>
<dbReference type="GO" id="GO:0016887">
    <property type="term" value="F:ATP hydrolysis activity"/>
    <property type="evidence" value="ECO:0007669"/>
    <property type="project" value="InterPro"/>
</dbReference>
<protein>
    <submittedName>
        <fullName evidence="12">Multidrug ABC transporter ATP-binding protein</fullName>
    </submittedName>
</protein>
<dbReference type="Proteomes" id="UP000095743">
    <property type="component" value="Chromosome"/>
</dbReference>
<organism evidence="12 13">
    <name type="scientific">Geosporobacter ferrireducens</name>
    <dbReference type="NCBI Taxonomy" id="1424294"/>
    <lineage>
        <taxon>Bacteria</taxon>
        <taxon>Bacillati</taxon>
        <taxon>Bacillota</taxon>
        <taxon>Clostridia</taxon>
        <taxon>Peptostreptococcales</taxon>
        <taxon>Thermotaleaceae</taxon>
        <taxon>Geosporobacter</taxon>
    </lineage>
</organism>
<feature type="transmembrane region" description="Helical" evidence="9">
    <location>
        <begin position="293"/>
        <end position="312"/>
    </location>
</feature>
<dbReference type="PANTHER" id="PTHR43394:SF1">
    <property type="entry name" value="ATP-BINDING CASSETTE SUB-FAMILY B MEMBER 10, MITOCHONDRIAL"/>
    <property type="match status" value="1"/>
</dbReference>
<accession>A0A1D8GQG7</accession>
<dbReference type="PROSITE" id="PS00211">
    <property type="entry name" value="ABC_TRANSPORTER_1"/>
    <property type="match status" value="1"/>
</dbReference>
<dbReference type="Pfam" id="PF00005">
    <property type="entry name" value="ABC_tran"/>
    <property type="match status" value="1"/>
</dbReference>
<dbReference type="CDD" id="cd03254">
    <property type="entry name" value="ABCC_Glucan_exporter_like"/>
    <property type="match status" value="1"/>
</dbReference>
<evidence type="ECO:0000256" key="8">
    <source>
        <dbReference type="ARBA" id="ARBA00023136"/>
    </source>
</evidence>
<keyword evidence="4 9" id="KW-0812">Transmembrane</keyword>
<keyword evidence="6 12" id="KW-0067">ATP-binding</keyword>
<evidence type="ECO:0000256" key="5">
    <source>
        <dbReference type="ARBA" id="ARBA00022741"/>
    </source>
</evidence>
<keyword evidence="3" id="KW-1003">Cell membrane</keyword>
<feature type="transmembrane region" description="Helical" evidence="9">
    <location>
        <begin position="48"/>
        <end position="73"/>
    </location>
</feature>
<feature type="transmembrane region" description="Helical" evidence="9">
    <location>
        <begin position="85"/>
        <end position="105"/>
    </location>
</feature>
<dbReference type="EMBL" id="CP017269">
    <property type="protein sequence ID" value="AOT73149.1"/>
    <property type="molecule type" value="Genomic_DNA"/>
</dbReference>
<dbReference type="InterPro" id="IPR036640">
    <property type="entry name" value="ABC1_TM_sf"/>
</dbReference>
<name>A0A1D8GQG7_9FIRM</name>
<dbReference type="GO" id="GO:0005524">
    <property type="term" value="F:ATP binding"/>
    <property type="evidence" value="ECO:0007669"/>
    <property type="project" value="UniProtKB-KW"/>
</dbReference>